<dbReference type="InterPro" id="IPR037144">
    <property type="entry name" value="Peptidase_M1_pepN_C_sf"/>
</dbReference>
<feature type="domain" description="Peptidase M1 alanyl aminopeptidase Ig-like fold" evidence="10">
    <location>
        <begin position="460"/>
        <end position="579"/>
    </location>
</feature>
<comment type="similarity">
    <text evidence="2">Belongs to the peptidase M1 family.</text>
</comment>
<dbReference type="InterPro" id="IPR038438">
    <property type="entry name" value="PepN_Ig-like_sf"/>
</dbReference>
<keyword evidence="5" id="KW-0479">Metal-binding</keyword>
<feature type="domain" description="Peptidase M1 membrane alanine aminopeptidase" evidence="9">
    <location>
        <begin position="240"/>
        <end position="449"/>
    </location>
</feature>
<dbReference type="OrthoDB" id="10031169at2759"/>
<dbReference type="Gene3D" id="2.60.40.1730">
    <property type="entry name" value="tricorn interacting facor f3 domain"/>
    <property type="match status" value="1"/>
</dbReference>
<evidence type="ECO:0000256" key="6">
    <source>
        <dbReference type="ARBA" id="ARBA00022801"/>
    </source>
</evidence>
<dbReference type="InterPro" id="IPR001930">
    <property type="entry name" value="Peptidase_M1"/>
</dbReference>
<dbReference type="GO" id="GO:0006508">
    <property type="term" value="P:proteolysis"/>
    <property type="evidence" value="ECO:0007669"/>
    <property type="project" value="UniProtKB-KW"/>
</dbReference>
<evidence type="ECO:0000256" key="2">
    <source>
        <dbReference type="ARBA" id="ARBA00010136"/>
    </source>
</evidence>
<keyword evidence="3" id="KW-0031">Aminopeptidase</keyword>
<name>C1ECQ7_MICCC</name>
<keyword evidence="4" id="KW-0645">Protease</keyword>
<dbReference type="PANTHER" id="PTHR46322:SF1">
    <property type="entry name" value="PUROMYCIN-SENSITIVE AMINOPEPTIDASE"/>
    <property type="match status" value="1"/>
</dbReference>
<feature type="domain" description="Peptidase M1 alanyl aminopeptidase C-terminal" evidence="11">
    <location>
        <begin position="587"/>
        <end position="936"/>
    </location>
</feature>
<feature type="domain" description="Aminopeptidase N-like N-terminal" evidence="12">
    <location>
        <begin position="113"/>
        <end position="201"/>
    </location>
</feature>
<evidence type="ECO:0000259" key="11">
    <source>
        <dbReference type="Pfam" id="PF17432"/>
    </source>
</evidence>
<dbReference type="STRING" id="296587.C1ECQ7"/>
<dbReference type="InParanoid" id="C1ECQ7"/>
<dbReference type="Pfam" id="PF01433">
    <property type="entry name" value="Peptidase_M1"/>
    <property type="match status" value="1"/>
</dbReference>
<dbReference type="Gene3D" id="1.10.390.10">
    <property type="entry name" value="Neutral Protease Domain 2"/>
    <property type="match status" value="1"/>
</dbReference>
<evidence type="ECO:0000313" key="13">
    <source>
        <dbReference type="EMBL" id="ACO65947.1"/>
    </source>
</evidence>
<dbReference type="GO" id="GO:0008270">
    <property type="term" value="F:zinc ion binding"/>
    <property type="evidence" value="ECO:0007669"/>
    <property type="project" value="InterPro"/>
</dbReference>
<evidence type="ECO:0000256" key="7">
    <source>
        <dbReference type="ARBA" id="ARBA00022833"/>
    </source>
</evidence>
<dbReference type="FunFam" id="1.10.390.10:FF:000002">
    <property type="entry name" value="Aminopeptidase N"/>
    <property type="match status" value="1"/>
</dbReference>
<dbReference type="InterPro" id="IPR045357">
    <property type="entry name" value="Aminopeptidase_N-like_N"/>
</dbReference>
<evidence type="ECO:0000259" key="10">
    <source>
        <dbReference type="Pfam" id="PF11940"/>
    </source>
</evidence>
<evidence type="ECO:0000259" key="9">
    <source>
        <dbReference type="Pfam" id="PF01433"/>
    </source>
</evidence>
<dbReference type="Pfam" id="PF17900">
    <property type="entry name" value="Peptidase_M1_N"/>
    <property type="match status" value="1"/>
</dbReference>
<dbReference type="InterPro" id="IPR024601">
    <property type="entry name" value="Peptidase_M1_pepN_C"/>
</dbReference>
<evidence type="ECO:0000256" key="8">
    <source>
        <dbReference type="ARBA" id="ARBA00023049"/>
    </source>
</evidence>
<dbReference type="OMA" id="AKPFTEW"/>
<dbReference type="SUPFAM" id="SSF63737">
    <property type="entry name" value="Leukotriene A4 hydrolase N-terminal domain"/>
    <property type="match status" value="1"/>
</dbReference>
<dbReference type="InterPro" id="IPR012779">
    <property type="entry name" value="Peptidase_M1_pepN"/>
</dbReference>
<dbReference type="InterPro" id="IPR035414">
    <property type="entry name" value="Peptidase_M1_pepN_Ig-like"/>
</dbReference>
<dbReference type="Pfam" id="PF17432">
    <property type="entry name" value="DUF3458_C"/>
    <property type="match status" value="1"/>
</dbReference>
<dbReference type="KEGG" id="mis:MICPUN_61505"/>
<dbReference type="FunFam" id="3.30.2010.30:FF:000002">
    <property type="entry name" value="Putative aminopeptidase N"/>
    <property type="match status" value="1"/>
</dbReference>
<evidence type="ECO:0000259" key="12">
    <source>
        <dbReference type="Pfam" id="PF17900"/>
    </source>
</evidence>
<dbReference type="SUPFAM" id="SSF55486">
    <property type="entry name" value="Metalloproteases ('zincins'), catalytic domain"/>
    <property type="match status" value="1"/>
</dbReference>
<dbReference type="GO" id="GO:0004177">
    <property type="term" value="F:aminopeptidase activity"/>
    <property type="evidence" value="ECO:0007669"/>
    <property type="project" value="UniProtKB-KW"/>
</dbReference>
<dbReference type="PRINTS" id="PR00756">
    <property type="entry name" value="ALADIPTASE"/>
</dbReference>
<sequence length="936" mass="102412">MASSEVTEIHLKDYAAYPYDVENVTLEFDLEEEFTVVTATSVMRAKPSSIGAPLVLDGRQSFMELLAIYIDDKPVPSRLCAFNPNAEDTRLVVDSAALPADGAKFTLGVVTKFKPQDNLELSGLYKSSGNFCTQCEAEGFRLITYYPDRPDVMSVFTTKIRADKTKYPVLLSNGNLVGSCDLAGGRHMAVWVDPWRKPCYLFALVAGDLAVVESAFTTCTGKTVDLRIYAEQKNISRCDFAMESLKRAMKWDEERFGLEYDLDLFNIVAVDDFNMGAMENKSLNLFNSRLVLATADSATDAAFARIEGVIGHEYFHNWTGNRVTCRDWFQLSLKEGLTVFRDQEFSSDMGSRSVKRIGDVRYLRDAQFAEDASPMAHPVRPASYMKIDNFYTLTVYEKGAEVIRMYHTLLGEEGFRKGTDLYFERHDGQAVTTDDFFQAMSDANPGCDIGKLKNWYSQAGTPTVTCERVYDAGAKTYSLTLTQVLPKTPDTGGDQPKVAQLIPVKVGLVDAKTGKDMDVSGNVSVTSAGSTSTCVPVPGDAGSVVLRLNDMSATFTFAGVESEPVPSVLRGFSAPVKLAVTPALTADELLFQLAHDSDPFNRWEAAQKMAREIMCRAIRSTWHEGKTELASDDDAAEAIVADTAWGKFVDACKGIFRDAASDVVDRAWVEEALSFPGVGSLVQELKPVDPLAVHKVVKQFSKRFALACSDEIEACYATCKAEAAASGEYLVDETQTARRSLMGYCMALMGAAGHGGEDASELAAAAKTARNMTETVAALGALNRHPTAKSARDAAFDAFKQKWRDDNNVICTYLSLVAGNSGYGASPLTEVKATMADESMYSHKIPNKFYSLIGGFARGNTPGFHAADGSGYVFLADCLLAMDKTNAIAASRLAKPFTEWRLYDAPRQALMKGEMHRILKAEPSPNMFEIMTKSLA</sequence>
<dbReference type="GeneID" id="8246554"/>
<dbReference type="Gene3D" id="3.30.2010.30">
    <property type="match status" value="1"/>
</dbReference>
<accession>C1ECQ7</accession>
<keyword evidence="8" id="KW-0482">Metalloprotease</keyword>
<evidence type="ECO:0000256" key="1">
    <source>
        <dbReference type="ARBA" id="ARBA00001947"/>
    </source>
</evidence>
<dbReference type="Gene3D" id="2.60.40.1840">
    <property type="match status" value="1"/>
</dbReference>
<dbReference type="GO" id="GO:0008237">
    <property type="term" value="F:metallopeptidase activity"/>
    <property type="evidence" value="ECO:0007669"/>
    <property type="project" value="UniProtKB-KW"/>
</dbReference>
<dbReference type="Pfam" id="PF11940">
    <property type="entry name" value="DUF3458"/>
    <property type="match status" value="1"/>
</dbReference>
<dbReference type="RefSeq" id="XP_002504689.1">
    <property type="nucleotide sequence ID" value="XM_002504643.1"/>
</dbReference>
<dbReference type="PANTHER" id="PTHR46322">
    <property type="entry name" value="PUROMYCIN-SENSITIVE AMINOPEPTIDASE"/>
    <property type="match status" value="1"/>
</dbReference>
<gene>
    <name evidence="13" type="ORF">MICPUN_61505</name>
</gene>
<dbReference type="CDD" id="cd09600">
    <property type="entry name" value="M1_APN"/>
    <property type="match status" value="1"/>
</dbReference>
<dbReference type="AlphaFoldDB" id="C1ECQ7"/>
<evidence type="ECO:0000256" key="4">
    <source>
        <dbReference type="ARBA" id="ARBA00022670"/>
    </source>
</evidence>
<dbReference type="InterPro" id="IPR014782">
    <property type="entry name" value="Peptidase_M1_dom"/>
</dbReference>
<dbReference type="InterPro" id="IPR042097">
    <property type="entry name" value="Aminopeptidase_N-like_N_sf"/>
</dbReference>
<evidence type="ECO:0000256" key="5">
    <source>
        <dbReference type="ARBA" id="ARBA00022723"/>
    </source>
</evidence>
<dbReference type="Proteomes" id="UP000002009">
    <property type="component" value="Chromosome 9"/>
</dbReference>
<dbReference type="NCBIfam" id="TIGR02414">
    <property type="entry name" value="pepN_proteo"/>
    <property type="match status" value="1"/>
</dbReference>
<evidence type="ECO:0000313" key="14">
    <source>
        <dbReference type="Proteomes" id="UP000002009"/>
    </source>
</evidence>
<reference evidence="13 14" key="1">
    <citation type="journal article" date="2009" name="Science">
        <title>Green evolution and dynamic adaptations revealed by genomes of the marine picoeukaryotes Micromonas.</title>
        <authorList>
            <person name="Worden A.Z."/>
            <person name="Lee J.H."/>
            <person name="Mock T."/>
            <person name="Rouze P."/>
            <person name="Simmons M.P."/>
            <person name="Aerts A.L."/>
            <person name="Allen A.E."/>
            <person name="Cuvelier M.L."/>
            <person name="Derelle E."/>
            <person name="Everett M.V."/>
            <person name="Foulon E."/>
            <person name="Grimwood J."/>
            <person name="Gundlach H."/>
            <person name="Henrissat B."/>
            <person name="Napoli C."/>
            <person name="McDonald S.M."/>
            <person name="Parker M.S."/>
            <person name="Rombauts S."/>
            <person name="Salamov A."/>
            <person name="Von Dassow P."/>
            <person name="Badger J.H."/>
            <person name="Coutinho P.M."/>
            <person name="Demir E."/>
            <person name="Dubchak I."/>
            <person name="Gentemann C."/>
            <person name="Eikrem W."/>
            <person name="Gready J.E."/>
            <person name="John U."/>
            <person name="Lanier W."/>
            <person name="Lindquist E.A."/>
            <person name="Lucas S."/>
            <person name="Mayer K.F."/>
            <person name="Moreau H."/>
            <person name="Not F."/>
            <person name="Otillar R."/>
            <person name="Panaud O."/>
            <person name="Pangilinan J."/>
            <person name="Paulsen I."/>
            <person name="Piegu B."/>
            <person name="Poliakov A."/>
            <person name="Robbens S."/>
            <person name="Schmutz J."/>
            <person name="Toulza E."/>
            <person name="Wyss T."/>
            <person name="Zelensky A."/>
            <person name="Zhou K."/>
            <person name="Armbrust E.V."/>
            <person name="Bhattacharya D."/>
            <person name="Goodenough U.W."/>
            <person name="Van de Peer Y."/>
            <person name="Grigoriev I.V."/>
        </authorList>
    </citation>
    <scope>NUCLEOTIDE SEQUENCE [LARGE SCALE GENOMIC DNA]</scope>
    <source>
        <strain evidence="14">RCC299 / NOUM17</strain>
    </source>
</reference>
<keyword evidence="6" id="KW-0378">Hydrolase</keyword>
<keyword evidence="7" id="KW-0862">Zinc</keyword>
<dbReference type="eggNOG" id="KOG1046">
    <property type="taxonomic scope" value="Eukaryota"/>
</dbReference>
<comment type="cofactor">
    <cofactor evidence="1">
        <name>Zn(2+)</name>
        <dbReference type="ChEBI" id="CHEBI:29105"/>
    </cofactor>
</comment>
<dbReference type="Gene3D" id="1.25.50.10">
    <property type="entry name" value="Peptidase M1, alanyl aminopeptidase, C-terminal domain"/>
    <property type="match status" value="1"/>
</dbReference>
<dbReference type="EMBL" id="CP001329">
    <property type="protein sequence ID" value="ACO65947.1"/>
    <property type="molecule type" value="Genomic_DNA"/>
</dbReference>
<keyword evidence="14" id="KW-1185">Reference proteome</keyword>
<proteinExistence type="inferred from homology"/>
<organism evidence="13 14">
    <name type="scientific">Micromonas commoda (strain RCC299 / NOUM17 / CCMP2709)</name>
    <name type="common">Picoplanktonic green alga</name>
    <dbReference type="NCBI Taxonomy" id="296587"/>
    <lineage>
        <taxon>Eukaryota</taxon>
        <taxon>Viridiplantae</taxon>
        <taxon>Chlorophyta</taxon>
        <taxon>Mamiellophyceae</taxon>
        <taxon>Mamiellales</taxon>
        <taxon>Mamiellaceae</taxon>
        <taxon>Micromonas</taxon>
    </lineage>
</organism>
<dbReference type="InterPro" id="IPR027268">
    <property type="entry name" value="Peptidase_M4/M1_CTD_sf"/>
</dbReference>
<dbReference type="MEROPS" id="M01.005"/>
<evidence type="ECO:0000256" key="3">
    <source>
        <dbReference type="ARBA" id="ARBA00022438"/>
    </source>
</evidence>
<protein>
    <submittedName>
        <fullName evidence="13">Uncharacterized protein</fullName>
    </submittedName>
</protein>